<reference evidence="2" key="1">
    <citation type="submission" date="2020-02" db="EMBL/GenBank/DDBJ databases">
        <authorList>
            <person name="Meier V. D."/>
        </authorList>
    </citation>
    <scope>NUCLEOTIDE SEQUENCE</scope>
    <source>
        <strain evidence="2">AVDCRST_MAG54</strain>
    </source>
</reference>
<dbReference type="AlphaFoldDB" id="A0A6J4JNE8"/>
<name>A0A6J4JNE8_9PSEU</name>
<dbReference type="EMBL" id="CADCTH010000481">
    <property type="protein sequence ID" value="CAA9282940.1"/>
    <property type="molecule type" value="Genomic_DNA"/>
</dbReference>
<sequence length="92" mass="9975">MGTVVLADPETGRRREVTTTATLRRRFAAEAAERRDRVAAALRRTGAAHLVLRTDHDWIADVVRFAVARQRGWSGGATTGRVPTAAPEPGGR</sequence>
<evidence type="ECO:0000256" key="1">
    <source>
        <dbReference type="SAM" id="MobiDB-lite"/>
    </source>
</evidence>
<organism evidence="2">
    <name type="scientific">uncultured Actinomycetospora sp</name>
    <dbReference type="NCBI Taxonomy" id="1135996"/>
    <lineage>
        <taxon>Bacteria</taxon>
        <taxon>Bacillati</taxon>
        <taxon>Actinomycetota</taxon>
        <taxon>Actinomycetes</taxon>
        <taxon>Pseudonocardiales</taxon>
        <taxon>Pseudonocardiaceae</taxon>
        <taxon>Actinomycetospora</taxon>
        <taxon>environmental samples</taxon>
    </lineage>
</organism>
<feature type="region of interest" description="Disordered" evidence="1">
    <location>
        <begin position="73"/>
        <end position="92"/>
    </location>
</feature>
<accession>A0A6J4JNE8</accession>
<gene>
    <name evidence="2" type="ORF">AVDCRST_MAG54-3769</name>
</gene>
<evidence type="ECO:0000313" key="2">
    <source>
        <dbReference type="EMBL" id="CAA9282940.1"/>
    </source>
</evidence>
<proteinExistence type="predicted"/>
<protein>
    <recommendedName>
        <fullName evidence="3">DUF58 domain-containing protein</fullName>
    </recommendedName>
</protein>
<evidence type="ECO:0008006" key="3">
    <source>
        <dbReference type="Google" id="ProtNLM"/>
    </source>
</evidence>